<comment type="caution">
    <text evidence="1">The sequence shown here is derived from an EMBL/GenBank/DDBJ whole genome shotgun (WGS) entry which is preliminary data.</text>
</comment>
<reference evidence="1 2" key="1">
    <citation type="submission" date="2014-10" db="EMBL/GenBank/DDBJ databases">
        <title>Draft genome of the hookworm Ancylostoma caninum.</title>
        <authorList>
            <person name="Mitreva M."/>
        </authorList>
    </citation>
    <scope>NUCLEOTIDE SEQUENCE [LARGE SCALE GENOMIC DNA]</scope>
    <source>
        <strain evidence="1 2">Baltimore</strain>
    </source>
</reference>
<keyword evidence="2" id="KW-1185">Reference proteome</keyword>
<evidence type="ECO:0000313" key="2">
    <source>
        <dbReference type="Proteomes" id="UP000252519"/>
    </source>
</evidence>
<dbReference type="EMBL" id="JOJR01008813">
    <property type="protein sequence ID" value="RCN26258.1"/>
    <property type="molecule type" value="Genomic_DNA"/>
</dbReference>
<dbReference type="Proteomes" id="UP000252519">
    <property type="component" value="Unassembled WGS sequence"/>
</dbReference>
<dbReference type="AlphaFoldDB" id="A0A368F3Q0"/>
<proteinExistence type="predicted"/>
<accession>A0A368F3Q0</accession>
<sequence>MMRNVLILTMDEPLRYLEMATSRSVSLLFQLAFYLLRKTIERWNASHDLIIRSNMHCDDIPNLVRCS</sequence>
<name>A0A368F3Q0_ANCCA</name>
<feature type="non-terminal residue" evidence="1">
    <location>
        <position position="67"/>
    </location>
</feature>
<evidence type="ECO:0000313" key="1">
    <source>
        <dbReference type="EMBL" id="RCN26258.1"/>
    </source>
</evidence>
<protein>
    <submittedName>
        <fullName evidence="1">Uncharacterized protein</fullName>
    </submittedName>
</protein>
<gene>
    <name evidence="1" type="ORF">ANCCAN_28016</name>
</gene>
<organism evidence="1 2">
    <name type="scientific">Ancylostoma caninum</name>
    <name type="common">Dog hookworm</name>
    <dbReference type="NCBI Taxonomy" id="29170"/>
    <lineage>
        <taxon>Eukaryota</taxon>
        <taxon>Metazoa</taxon>
        <taxon>Ecdysozoa</taxon>
        <taxon>Nematoda</taxon>
        <taxon>Chromadorea</taxon>
        <taxon>Rhabditida</taxon>
        <taxon>Rhabditina</taxon>
        <taxon>Rhabditomorpha</taxon>
        <taxon>Strongyloidea</taxon>
        <taxon>Ancylostomatidae</taxon>
        <taxon>Ancylostomatinae</taxon>
        <taxon>Ancylostoma</taxon>
    </lineage>
</organism>